<dbReference type="EC" id="2.3.1.191" evidence="7"/>
<keyword evidence="1 7" id="KW-0444">Lipid biosynthesis</keyword>
<dbReference type="CDD" id="cd03352">
    <property type="entry name" value="LbH_LpxD"/>
    <property type="match status" value="1"/>
</dbReference>
<proteinExistence type="inferred from homology"/>
<dbReference type="Pfam" id="PF14602">
    <property type="entry name" value="Hexapep_2"/>
    <property type="match status" value="1"/>
</dbReference>
<accession>A0A1X7GA92</accession>
<dbReference type="EMBL" id="LT840184">
    <property type="protein sequence ID" value="SMF66688.1"/>
    <property type="molecule type" value="Genomic_DNA"/>
</dbReference>
<evidence type="ECO:0000256" key="1">
    <source>
        <dbReference type="ARBA" id="ARBA00022516"/>
    </source>
</evidence>
<dbReference type="Proteomes" id="UP000192940">
    <property type="component" value="Chromosome I"/>
</dbReference>
<comment type="pathway">
    <text evidence="7">Bacterial outer membrane biogenesis; LPS lipid A biosynthesis.</text>
</comment>
<comment type="function">
    <text evidence="7">Catalyzes the N-acylation of UDP-3-O-acylglucosamine using 3-hydroxyacyl-ACP as the acyl donor. Is involved in the biosynthesis of lipid A, a phosphorylated glycolipid that anchors the lipopolysaccharide to the outer membrane of the cell.</text>
</comment>
<dbReference type="AlphaFoldDB" id="A0A1X7GA92"/>
<keyword evidence="2 7" id="KW-0441">Lipid A biosynthesis</keyword>
<dbReference type="Gene3D" id="3.40.1390.10">
    <property type="entry name" value="MurE/MurF, N-terminal domain"/>
    <property type="match status" value="1"/>
</dbReference>
<comment type="catalytic activity">
    <reaction evidence="7">
        <text>a UDP-3-O-[(3R)-3-hydroxyacyl]-alpha-D-glucosamine + a (3R)-hydroxyacyl-[ACP] = a UDP-2-N,3-O-bis[(3R)-3-hydroxyacyl]-alpha-D-glucosamine + holo-[ACP] + H(+)</text>
        <dbReference type="Rhea" id="RHEA:53836"/>
        <dbReference type="Rhea" id="RHEA-COMP:9685"/>
        <dbReference type="Rhea" id="RHEA-COMP:9945"/>
        <dbReference type="ChEBI" id="CHEBI:15378"/>
        <dbReference type="ChEBI" id="CHEBI:64479"/>
        <dbReference type="ChEBI" id="CHEBI:78827"/>
        <dbReference type="ChEBI" id="CHEBI:137740"/>
        <dbReference type="ChEBI" id="CHEBI:137748"/>
        <dbReference type="EC" id="2.3.1.191"/>
    </reaction>
</comment>
<evidence type="ECO:0000256" key="3">
    <source>
        <dbReference type="ARBA" id="ARBA00022679"/>
    </source>
</evidence>
<gene>
    <name evidence="7" type="primary">lpxD</name>
    <name evidence="9" type="ORF">SAMN05661091_0283</name>
</gene>
<evidence type="ECO:0000256" key="2">
    <source>
        <dbReference type="ARBA" id="ARBA00022556"/>
    </source>
</evidence>
<evidence type="ECO:0000256" key="4">
    <source>
        <dbReference type="ARBA" id="ARBA00022737"/>
    </source>
</evidence>
<evidence type="ECO:0000259" key="8">
    <source>
        <dbReference type="Pfam" id="PF04613"/>
    </source>
</evidence>
<dbReference type="NCBIfam" id="TIGR01853">
    <property type="entry name" value="lipid_A_lpxD"/>
    <property type="match status" value="1"/>
</dbReference>
<dbReference type="PANTHER" id="PTHR43378">
    <property type="entry name" value="UDP-3-O-ACYLGLUCOSAMINE N-ACYLTRANSFERASE"/>
    <property type="match status" value="1"/>
</dbReference>
<dbReference type="GO" id="GO:0016020">
    <property type="term" value="C:membrane"/>
    <property type="evidence" value="ECO:0007669"/>
    <property type="project" value="GOC"/>
</dbReference>
<dbReference type="InterPro" id="IPR011004">
    <property type="entry name" value="Trimer_LpxA-like_sf"/>
</dbReference>
<feature type="active site" description="Proton acceptor" evidence="7">
    <location>
        <position position="236"/>
    </location>
</feature>
<evidence type="ECO:0000313" key="9">
    <source>
        <dbReference type="EMBL" id="SMF66688.1"/>
    </source>
</evidence>
<name>A0A1X7GA92_9BACL</name>
<keyword evidence="6 7" id="KW-0012">Acyltransferase</keyword>
<dbReference type="InterPro" id="IPR001451">
    <property type="entry name" value="Hexapep"/>
</dbReference>
<dbReference type="GO" id="GO:0103118">
    <property type="term" value="F:UDP-3-O-[(3R)-3-hydroxyacyl]-glucosamine N-acyltransferase activity"/>
    <property type="evidence" value="ECO:0007669"/>
    <property type="project" value="UniProtKB-EC"/>
</dbReference>
<keyword evidence="5 7" id="KW-0443">Lipid metabolism</keyword>
<organism evidence="9 10">
    <name type="scientific">Paenibacillus uliginis N3/975</name>
    <dbReference type="NCBI Taxonomy" id="1313296"/>
    <lineage>
        <taxon>Bacteria</taxon>
        <taxon>Bacillati</taxon>
        <taxon>Bacillota</taxon>
        <taxon>Bacilli</taxon>
        <taxon>Bacillales</taxon>
        <taxon>Paenibacillaceae</taxon>
        <taxon>Paenibacillus</taxon>
    </lineage>
</organism>
<dbReference type="Pfam" id="PF04613">
    <property type="entry name" value="LpxD"/>
    <property type="match status" value="1"/>
</dbReference>
<dbReference type="STRING" id="1313296.SAMN05661091_0283"/>
<evidence type="ECO:0000256" key="7">
    <source>
        <dbReference type="HAMAP-Rule" id="MF_00523"/>
    </source>
</evidence>
<keyword evidence="4 7" id="KW-0677">Repeat</keyword>
<dbReference type="InterPro" id="IPR007691">
    <property type="entry name" value="LpxD"/>
</dbReference>
<dbReference type="UniPathway" id="UPA00973"/>
<evidence type="ECO:0000256" key="5">
    <source>
        <dbReference type="ARBA" id="ARBA00023098"/>
    </source>
</evidence>
<dbReference type="Gene3D" id="2.160.10.10">
    <property type="entry name" value="Hexapeptide repeat proteins"/>
    <property type="match status" value="1"/>
</dbReference>
<dbReference type="PANTHER" id="PTHR43378:SF2">
    <property type="entry name" value="UDP-3-O-ACYLGLUCOSAMINE N-ACYLTRANSFERASE 1, MITOCHONDRIAL-RELATED"/>
    <property type="match status" value="1"/>
</dbReference>
<dbReference type="HAMAP" id="MF_00523">
    <property type="entry name" value="LpxD"/>
    <property type="match status" value="1"/>
</dbReference>
<dbReference type="RefSeq" id="WP_208917439.1">
    <property type="nucleotide sequence ID" value="NZ_LT840184.1"/>
</dbReference>
<evidence type="ECO:0000256" key="6">
    <source>
        <dbReference type="ARBA" id="ARBA00023315"/>
    </source>
</evidence>
<keyword evidence="10" id="KW-1185">Reference proteome</keyword>
<dbReference type="Pfam" id="PF00132">
    <property type="entry name" value="Hexapep"/>
    <property type="match status" value="2"/>
</dbReference>
<keyword evidence="3 7" id="KW-0808">Transferase</keyword>
<dbReference type="InterPro" id="IPR020573">
    <property type="entry name" value="UDP_GlcNAc_AcTrfase_non-rep"/>
</dbReference>
<dbReference type="SUPFAM" id="SSF51161">
    <property type="entry name" value="Trimeric LpxA-like enzymes"/>
    <property type="match status" value="1"/>
</dbReference>
<dbReference type="GO" id="GO:0016410">
    <property type="term" value="F:N-acyltransferase activity"/>
    <property type="evidence" value="ECO:0007669"/>
    <property type="project" value="InterPro"/>
</dbReference>
<dbReference type="GO" id="GO:0009245">
    <property type="term" value="P:lipid A biosynthetic process"/>
    <property type="evidence" value="ECO:0007669"/>
    <property type="project" value="UniProtKB-UniRule"/>
</dbReference>
<feature type="domain" description="UDP-3-O-[3-hydroxymyristoyl] glucosamine N-acyltransferase non-repeat region" evidence="8">
    <location>
        <begin position="21"/>
        <end position="85"/>
    </location>
</feature>
<evidence type="ECO:0000313" key="10">
    <source>
        <dbReference type="Proteomes" id="UP000192940"/>
    </source>
</evidence>
<reference evidence="9 10" key="1">
    <citation type="submission" date="2017-04" db="EMBL/GenBank/DDBJ databases">
        <authorList>
            <person name="Afonso C.L."/>
            <person name="Miller P.J."/>
            <person name="Scott M.A."/>
            <person name="Spackman E."/>
            <person name="Goraichik I."/>
            <person name="Dimitrov K.M."/>
            <person name="Suarez D.L."/>
            <person name="Swayne D.E."/>
        </authorList>
    </citation>
    <scope>NUCLEOTIDE SEQUENCE [LARGE SCALE GENOMIC DNA]</scope>
    <source>
        <strain evidence="9 10">N3/975</strain>
    </source>
</reference>
<comment type="similarity">
    <text evidence="7">Belongs to the transferase hexapeptide repeat family. LpxD subfamily.</text>
</comment>
<sequence length="336" mass="35690">MAYNLKSIAQALNGSLVGDGDIVIHSIASFLNAKDGQIAYVSGKNVNKLTTCCASALVIPDNIVCDFLIPVIKVKNPRLAFVHLVGMFQDKIESNGKITSSMIDVSSKLGYCIQIDDGTVIKEGVSIGDHTVIGSNSFIGKNVFIGENCFIHPNVTISKDTVIGNNVIIHSGSVIGSDGFGYEWDGERHVKIPHVGNIVIFDDVEIGANTTIDRGTIDSTIIGKGTKIDNLVQIGHNVQIGEHCLIVATSGIAGSTTIGNHVTLAGGCGITGHVSIGDHSIILARTCVGKDLPPKSVVSGIYARPHKEQLKELAVLSRLPRTIKEINKKLEVLLKK</sequence>
<protein>
    <recommendedName>
        <fullName evidence="7">UDP-3-O-acylglucosamine N-acyltransferase</fullName>
        <ecNumber evidence="7">2.3.1.191</ecNumber>
    </recommendedName>
</protein>
<comment type="subunit">
    <text evidence="7">Homotrimer.</text>
</comment>
<dbReference type="NCBIfam" id="NF002060">
    <property type="entry name" value="PRK00892.1"/>
    <property type="match status" value="1"/>
</dbReference>